<sequence length="76" mass="9107">MTDLIPIGILLLVVVYQGVFIFMQKKDFSRREQDLLNRIMSRNYETYVQGEKMMEPPRPLTPEEIYEMERERGIPI</sequence>
<feature type="transmembrane region" description="Helical" evidence="1">
    <location>
        <begin position="6"/>
        <end position="23"/>
    </location>
</feature>
<name>A0A6M3JUL3_9ZZZZ</name>
<reference evidence="2" key="1">
    <citation type="submission" date="2020-03" db="EMBL/GenBank/DDBJ databases">
        <title>The deep terrestrial virosphere.</title>
        <authorList>
            <person name="Holmfeldt K."/>
            <person name="Nilsson E."/>
            <person name="Simone D."/>
            <person name="Lopez-Fernandez M."/>
            <person name="Wu X."/>
            <person name="de Brujin I."/>
            <person name="Lundin D."/>
            <person name="Andersson A."/>
            <person name="Bertilsson S."/>
            <person name="Dopson M."/>
        </authorList>
    </citation>
    <scope>NUCLEOTIDE SEQUENCE</scope>
    <source>
        <strain evidence="2">MM415A02265</strain>
    </source>
</reference>
<dbReference type="EMBL" id="MT142049">
    <property type="protein sequence ID" value="QJA73743.1"/>
    <property type="molecule type" value="Genomic_DNA"/>
</dbReference>
<evidence type="ECO:0000256" key="1">
    <source>
        <dbReference type="SAM" id="Phobius"/>
    </source>
</evidence>
<protein>
    <submittedName>
        <fullName evidence="2">Uncharacterized protein</fullName>
    </submittedName>
</protein>
<accession>A0A6M3JUL3</accession>
<keyword evidence="1" id="KW-0472">Membrane</keyword>
<evidence type="ECO:0000313" key="2">
    <source>
        <dbReference type="EMBL" id="QJA73743.1"/>
    </source>
</evidence>
<dbReference type="AlphaFoldDB" id="A0A6M3JUL3"/>
<keyword evidence="1" id="KW-0812">Transmembrane</keyword>
<keyword evidence="1" id="KW-1133">Transmembrane helix</keyword>
<organism evidence="2">
    <name type="scientific">viral metagenome</name>
    <dbReference type="NCBI Taxonomy" id="1070528"/>
    <lineage>
        <taxon>unclassified sequences</taxon>
        <taxon>metagenomes</taxon>
        <taxon>organismal metagenomes</taxon>
    </lineage>
</organism>
<proteinExistence type="predicted"/>
<gene>
    <name evidence="2" type="ORF">MM415A02265_0011</name>
</gene>